<reference evidence="2" key="3">
    <citation type="submission" date="2018-07" db="EMBL/GenBank/DDBJ databases">
        <authorList>
            <person name="Quirk P.G."/>
            <person name="Krulwich T.A."/>
        </authorList>
    </citation>
    <scope>NUCLEOTIDE SEQUENCE</scope>
    <source>
        <strain evidence="2">96224</strain>
    </source>
</reference>
<gene>
    <name evidence="1" type="ORF">BGT96224_4564</name>
    <name evidence="2" type="ORF">BGT96224V2_LOCUS2569</name>
</gene>
<organism evidence="2">
    <name type="scientific">Blumeria graminis f. sp. tritici 96224</name>
    <dbReference type="NCBI Taxonomy" id="1268274"/>
    <lineage>
        <taxon>Eukaryota</taxon>
        <taxon>Fungi</taxon>
        <taxon>Dikarya</taxon>
        <taxon>Ascomycota</taxon>
        <taxon>Pezizomycotina</taxon>
        <taxon>Leotiomycetes</taxon>
        <taxon>Erysiphales</taxon>
        <taxon>Erysiphaceae</taxon>
        <taxon>Blumeria</taxon>
    </lineage>
</organism>
<evidence type="ECO:0000313" key="3">
    <source>
        <dbReference type="Proteomes" id="UP000053110"/>
    </source>
</evidence>
<reference evidence="1" key="2">
    <citation type="submission" date="2013-01" db="EMBL/GenBank/DDBJ databases">
        <title>The wheat powdery mildew genome reveals unique evolution of an obligate biotroph.</title>
        <authorList>
            <person name="Oberhaensli S."/>
            <person name="Wicker T."/>
            <person name="Keller B."/>
        </authorList>
    </citation>
    <scope>NUCLEOTIDE SEQUENCE</scope>
    <source>
        <strain evidence="1">96224</strain>
    </source>
</reference>
<protein>
    <submittedName>
        <fullName evidence="2">Bgt-4564</fullName>
    </submittedName>
</protein>
<evidence type="ECO:0000313" key="1">
    <source>
        <dbReference type="EMBL" id="EPQ65639.1"/>
    </source>
</evidence>
<dbReference type="OrthoDB" id="3582307at2759"/>
<reference evidence="3" key="1">
    <citation type="journal article" date="2013" name="Nat. Genet.">
        <title>The wheat powdery mildew genome shows the unique evolution of an obligate biotroph.</title>
        <authorList>
            <person name="Wicker T."/>
            <person name="Oberhaensli S."/>
            <person name="Parlange F."/>
            <person name="Buchmann J.P."/>
            <person name="Shatalina M."/>
            <person name="Roffler S."/>
            <person name="Ben-David R."/>
            <person name="Dolezel J."/>
            <person name="Simkova H."/>
            <person name="Schulze-Lefert P."/>
            <person name="Spanu P.D."/>
            <person name="Bruggmann R."/>
            <person name="Amselem J."/>
            <person name="Quesneville H."/>
            <person name="Ver Loren van Themaat E."/>
            <person name="Paape T."/>
            <person name="Shimizu K.K."/>
            <person name="Keller B."/>
        </authorList>
    </citation>
    <scope>NUCLEOTIDE SEQUENCE [LARGE SCALE GENOMIC DNA]</scope>
    <source>
        <strain evidence="3">96224</strain>
    </source>
</reference>
<name>A0A061HKI5_BLUGR</name>
<dbReference type="HOGENOM" id="CLU_1703782_0_0_1"/>
<evidence type="ECO:0000313" key="2">
    <source>
        <dbReference type="EMBL" id="SUZ09408.1"/>
    </source>
</evidence>
<sequence>MNVAKSIQLNLLKRAFNPSLQTRVVESNPVGITIINRWHTMLGVASRPNRSWYQKCLRDEFKERHEARGILEQLSETSDVFYNITRAHHDGHSIGRIPAFNSAHIPVYAYMFGKYTLRWGFYRAVARRCNAPHENIREVINPSKNHKIEKVAHRHNIDEARFKKAAHQLRRFWPLLY</sequence>
<accession>A0A061HKI5</accession>
<dbReference type="EMBL" id="KE375021">
    <property type="protein sequence ID" value="EPQ65639.1"/>
    <property type="molecule type" value="Genomic_DNA"/>
</dbReference>
<proteinExistence type="predicted"/>
<dbReference type="EMBL" id="UIGY01000048">
    <property type="protein sequence ID" value="SUZ09408.1"/>
    <property type="molecule type" value="Genomic_DNA"/>
</dbReference>
<dbReference type="AlphaFoldDB" id="A0A061HKI5"/>
<dbReference type="Proteomes" id="UP000053110">
    <property type="component" value="Unassembled WGS sequence"/>
</dbReference>